<keyword evidence="3" id="KW-1185">Reference proteome</keyword>
<feature type="compositionally biased region" description="Basic and acidic residues" evidence="1">
    <location>
        <begin position="552"/>
        <end position="563"/>
    </location>
</feature>
<organism evidence="2 3">
    <name type="scientific">Geosmithia morbida</name>
    <dbReference type="NCBI Taxonomy" id="1094350"/>
    <lineage>
        <taxon>Eukaryota</taxon>
        <taxon>Fungi</taxon>
        <taxon>Dikarya</taxon>
        <taxon>Ascomycota</taxon>
        <taxon>Pezizomycotina</taxon>
        <taxon>Sordariomycetes</taxon>
        <taxon>Hypocreomycetidae</taxon>
        <taxon>Hypocreales</taxon>
        <taxon>Bionectriaceae</taxon>
        <taxon>Geosmithia</taxon>
    </lineage>
</organism>
<accession>A0A9P5D2J7</accession>
<comment type="caution">
    <text evidence="2">The sequence shown here is derived from an EMBL/GenBank/DDBJ whole genome shotgun (WGS) entry which is preliminary data.</text>
</comment>
<feature type="compositionally biased region" description="Low complexity" evidence="1">
    <location>
        <begin position="566"/>
        <end position="591"/>
    </location>
</feature>
<gene>
    <name evidence="2" type="ORF">GMORB2_3987</name>
</gene>
<feature type="region of interest" description="Disordered" evidence="1">
    <location>
        <begin position="331"/>
        <end position="624"/>
    </location>
</feature>
<reference evidence="2" key="1">
    <citation type="submission" date="2020-03" db="EMBL/GenBank/DDBJ databases">
        <title>Site-based positive gene gene selection in Geosmithia morbida across the United States reveals a broad range of putative effectors and factors for local host and environmental adapation.</title>
        <authorList>
            <person name="Onufrak A."/>
            <person name="Murdoch R.W."/>
            <person name="Gazis R."/>
            <person name="Huff M."/>
            <person name="Staton M."/>
            <person name="Klingeman W."/>
            <person name="Hadziabdic D."/>
        </authorList>
    </citation>
    <scope>NUCLEOTIDE SEQUENCE</scope>
    <source>
        <strain evidence="2">1262</strain>
    </source>
</reference>
<protein>
    <recommendedName>
        <fullName evidence="4">E3 ubiquitin-protein ligase</fullName>
    </recommendedName>
</protein>
<feature type="compositionally biased region" description="Basic and acidic residues" evidence="1">
    <location>
        <begin position="340"/>
        <end position="364"/>
    </location>
</feature>
<feature type="compositionally biased region" description="Low complexity" evidence="1">
    <location>
        <begin position="105"/>
        <end position="134"/>
    </location>
</feature>
<evidence type="ECO:0000256" key="1">
    <source>
        <dbReference type="SAM" id="MobiDB-lite"/>
    </source>
</evidence>
<dbReference type="Proteomes" id="UP000749293">
    <property type="component" value="Unassembled WGS sequence"/>
</dbReference>
<evidence type="ECO:0000313" key="3">
    <source>
        <dbReference type="Proteomes" id="UP000749293"/>
    </source>
</evidence>
<name>A0A9P5D2J7_9HYPO</name>
<dbReference type="OrthoDB" id="2587563at2759"/>
<feature type="compositionally biased region" description="Basic and acidic residues" evidence="1">
    <location>
        <begin position="306"/>
        <end position="318"/>
    </location>
</feature>
<feature type="compositionally biased region" description="Low complexity" evidence="1">
    <location>
        <begin position="500"/>
        <end position="513"/>
    </location>
</feature>
<dbReference type="AlphaFoldDB" id="A0A9P5D2J7"/>
<dbReference type="EMBL" id="JAANYQ010000003">
    <property type="protein sequence ID" value="KAF4125148.1"/>
    <property type="molecule type" value="Genomic_DNA"/>
</dbReference>
<feature type="compositionally biased region" description="Basic and acidic residues" evidence="1">
    <location>
        <begin position="443"/>
        <end position="462"/>
    </location>
</feature>
<sequence length="679" mass="73791">MNAIKIPESGVLLKGAPGEDSDPLPQQAFAFSLSDNVIEDMIKCVQDGGDLQLALGSKPTLRYDSKSHRITPPPDDHPYDLYLTQPYNSLREATHIPAMSLFHTPKPNKAASKAAPPAKGASAKAKAQHGKGSSNSDIDSDMETLQNGIAADKAAKETSVLLSGPLDPKRQAKMKNKLSWGNGNTNRSLSISPAIKPISPSMNPTLSSAERVKQQRIPLIHELAVGEQTTSYLQKKWTSKPEDFRPALEKVADGSGDGKKWTLRKVYWKELDVWNYDYDSEEVRQQAIKNAIRQYDKQRLSASDPEWERLNPPDDRGKGICLSALQSRINKASTPSIKVQRADDSPSSRDDGELDEGEKHKSESMSRSSSNPLPKAKKVSASEAQAKRLLSSSGGNNGNGNKTKAAPQKRSPSKPKPAREGGGKQQPLSQEFIENSDSSEDDPVARPEPPKKAAAKVSDKSAARTASKPAEKPVEKPAEKPAAKPTDRAASKPVDRKPKAAAAAPVQRPAATKTAPKRPLSDDDSSSSSGTPLSKRIKPKQPLPSGQPAKKRPLDSRQAHRDAAPAASKNKSTSPTKSSPLAASPPTNASDVSDDPPPPSRKRKSEMDNHRVPPAKRPQVSPDLVTRAQKFKIKYSQYEALHHEISALTDPPQSKLDHLRYMREGLERMKAEIYKSYNA</sequence>
<feature type="compositionally biased region" description="Basic and acidic residues" evidence="1">
    <location>
        <begin position="469"/>
        <end position="498"/>
    </location>
</feature>
<dbReference type="GeneID" id="55970215"/>
<evidence type="ECO:0000313" key="2">
    <source>
        <dbReference type="EMBL" id="KAF4125148.1"/>
    </source>
</evidence>
<dbReference type="RefSeq" id="XP_035323800.1">
    <property type="nucleotide sequence ID" value="XM_035465963.1"/>
</dbReference>
<feature type="region of interest" description="Disordered" evidence="1">
    <location>
        <begin position="105"/>
        <end position="141"/>
    </location>
</feature>
<feature type="compositionally biased region" description="Polar residues" evidence="1">
    <location>
        <begin position="426"/>
        <end position="436"/>
    </location>
</feature>
<proteinExistence type="predicted"/>
<evidence type="ECO:0008006" key="4">
    <source>
        <dbReference type="Google" id="ProtNLM"/>
    </source>
</evidence>
<feature type="region of interest" description="Disordered" evidence="1">
    <location>
        <begin position="295"/>
        <end position="319"/>
    </location>
</feature>